<sequence>MLGPILVGPCHCGRIFQHHEGYENVEGRPYVAMVAVELSKVVRNLCARVCFLIAMRYGTLLLALLTNASSPPSSLLVNHMKQLSKIKCVLWWPYGRYDKLISIDEQNIFLWSLDSSKKSAHVQSQESGGMLHHMSGEAWDPHDLNVVKHLEFTINSSKFTTNCSMKFQ</sequence>
<dbReference type="EMBL" id="CM042014">
    <property type="protein sequence ID" value="KAI3721205.1"/>
    <property type="molecule type" value="Genomic_DNA"/>
</dbReference>
<organism evidence="1 2">
    <name type="scientific">Cichorium intybus</name>
    <name type="common">Chicory</name>
    <dbReference type="NCBI Taxonomy" id="13427"/>
    <lineage>
        <taxon>Eukaryota</taxon>
        <taxon>Viridiplantae</taxon>
        <taxon>Streptophyta</taxon>
        <taxon>Embryophyta</taxon>
        <taxon>Tracheophyta</taxon>
        <taxon>Spermatophyta</taxon>
        <taxon>Magnoliopsida</taxon>
        <taxon>eudicotyledons</taxon>
        <taxon>Gunneridae</taxon>
        <taxon>Pentapetalae</taxon>
        <taxon>asterids</taxon>
        <taxon>campanulids</taxon>
        <taxon>Asterales</taxon>
        <taxon>Asteraceae</taxon>
        <taxon>Cichorioideae</taxon>
        <taxon>Cichorieae</taxon>
        <taxon>Cichoriinae</taxon>
        <taxon>Cichorium</taxon>
    </lineage>
</organism>
<evidence type="ECO:0000313" key="2">
    <source>
        <dbReference type="Proteomes" id="UP001055811"/>
    </source>
</evidence>
<keyword evidence="2" id="KW-1185">Reference proteome</keyword>
<comment type="caution">
    <text evidence="1">The sequence shown here is derived from an EMBL/GenBank/DDBJ whole genome shotgun (WGS) entry which is preliminary data.</text>
</comment>
<evidence type="ECO:0000313" key="1">
    <source>
        <dbReference type="EMBL" id="KAI3721205.1"/>
    </source>
</evidence>
<reference evidence="2" key="1">
    <citation type="journal article" date="2022" name="Mol. Ecol. Resour.">
        <title>The genomes of chicory, endive, great burdock and yacon provide insights into Asteraceae palaeo-polyploidization history and plant inulin production.</title>
        <authorList>
            <person name="Fan W."/>
            <person name="Wang S."/>
            <person name="Wang H."/>
            <person name="Wang A."/>
            <person name="Jiang F."/>
            <person name="Liu H."/>
            <person name="Zhao H."/>
            <person name="Xu D."/>
            <person name="Zhang Y."/>
        </authorList>
    </citation>
    <scope>NUCLEOTIDE SEQUENCE [LARGE SCALE GENOMIC DNA]</scope>
    <source>
        <strain evidence="2">cv. Punajuju</strain>
    </source>
</reference>
<name>A0ACB9BG71_CICIN</name>
<proteinExistence type="predicted"/>
<gene>
    <name evidence="1" type="ORF">L2E82_32211</name>
</gene>
<protein>
    <submittedName>
        <fullName evidence="1">Uncharacterized protein</fullName>
    </submittedName>
</protein>
<reference evidence="1 2" key="2">
    <citation type="journal article" date="2022" name="Mol. Ecol. Resour.">
        <title>The genomes of chicory, endive, great burdock and yacon provide insights into Asteraceae paleo-polyploidization history and plant inulin production.</title>
        <authorList>
            <person name="Fan W."/>
            <person name="Wang S."/>
            <person name="Wang H."/>
            <person name="Wang A."/>
            <person name="Jiang F."/>
            <person name="Liu H."/>
            <person name="Zhao H."/>
            <person name="Xu D."/>
            <person name="Zhang Y."/>
        </authorList>
    </citation>
    <scope>NUCLEOTIDE SEQUENCE [LARGE SCALE GENOMIC DNA]</scope>
    <source>
        <strain evidence="2">cv. Punajuju</strain>
        <tissue evidence="1">Leaves</tissue>
    </source>
</reference>
<dbReference type="Proteomes" id="UP001055811">
    <property type="component" value="Linkage Group LG06"/>
</dbReference>
<accession>A0ACB9BG71</accession>